<keyword evidence="3" id="KW-1185">Reference proteome</keyword>
<dbReference type="EMBL" id="BSUJ01000001">
    <property type="protein sequence ID" value="GMA20776.1"/>
    <property type="molecule type" value="Genomic_DNA"/>
</dbReference>
<feature type="compositionally biased region" description="Low complexity" evidence="1">
    <location>
        <begin position="40"/>
        <end position="55"/>
    </location>
</feature>
<gene>
    <name evidence="2" type="ORF">GCM10025862_27970</name>
</gene>
<evidence type="ECO:0000313" key="3">
    <source>
        <dbReference type="Proteomes" id="UP001157109"/>
    </source>
</evidence>
<name>A0ABQ6HR12_9MICO</name>
<proteinExistence type="predicted"/>
<organism evidence="2 3">
    <name type="scientific">Arsenicicoccus piscis</name>
    <dbReference type="NCBI Taxonomy" id="673954"/>
    <lineage>
        <taxon>Bacteria</taxon>
        <taxon>Bacillati</taxon>
        <taxon>Actinomycetota</taxon>
        <taxon>Actinomycetes</taxon>
        <taxon>Micrococcales</taxon>
        <taxon>Intrasporangiaceae</taxon>
        <taxon>Arsenicicoccus</taxon>
    </lineage>
</organism>
<reference evidence="3" key="1">
    <citation type="journal article" date="2019" name="Int. J. Syst. Evol. Microbiol.">
        <title>The Global Catalogue of Microorganisms (GCM) 10K type strain sequencing project: providing services to taxonomists for standard genome sequencing and annotation.</title>
        <authorList>
            <consortium name="The Broad Institute Genomics Platform"/>
            <consortium name="The Broad Institute Genome Sequencing Center for Infectious Disease"/>
            <person name="Wu L."/>
            <person name="Ma J."/>
        </authorList>
    </citation>
    <scope>NUCLEOTIDE SEQUENCE [LARGE SCALE GENOMIC DNA]</scope>
    <source>
        <strain evidence="3">NBRC 105830</strain>
    </source>
</reference>
<sequence>MQLAISTPASGAKTVQVPVLAATQEYATLLPSGQTPPPTAEATPAGEATSTEGGH</sequence>
<accession>A0ABQ6HR12</accession>
<evidence type="ECO:0000313" key="2">
    <source>
        <dbReference type="EMBL" id="GMA20776.1"/>
    </source>
</evidence>
<dbReference type="Proteomes" id="UP001157109">
    <property type="component" value="Unassembled WGS sequence"/>
</dbReference>
<comment type="caution">
    <text evidence="2">The sequence shown here is derived from an EMBL/GenBank/DDBJ whole genome shotgun (WGS) entry which is preliminary data.</text>
</comment>
<evidence type="ECO:0000256" key="1">
    <source>
        <dbReference type="SAM" id="MobiDB-lite"/>
    </source>
</evidence>
<feature type="region of interest" description="Disordered" evidence="1">
    <location>
        <begin position="29"/>
        <end position="55"/>
    </location>
</feature>
<protein>
    <submittedName>
        <fullName evidence="2">Uncharacterized protein</fullName>
    </submittedName>
</protein>